<evidence type="ECO:0000313" key="1">
    <source>
        <dbReference type="EMBL" id="AIJ47685.1"/>
    </source>
</evidence>
<gene>
    <name evidence="1" type="ORF">O987_17860</name>
</gene>
<evidence type="ECO:0000313" key="2">
    <source>
        <dbReference type="Proteomes" id="UP000028782"/>
    </source>
</evidence>
<dbReference type="Proteomes" id="UP000028782">
    <property type="component" value="Chromosome"/>
</dbReference>
<dbReference type="HOGENOM" id="CLU_3006429_0_0_4"/>
<accession>A0A076PV57</accession>
<dbReference type="EMBL" id="CP006704">
    <property type="protein sequence ID" value="AIJ47685.1"/>
    <property type="molecule type" value="Genomic_DNA"/>
</dbReference>
<dbReference type="KEGG" id="ctes:O987_17860"/>
<proteinExistence type="predicted"/>
<organism evidence="1 2">
    <name type="scientific">Comamonas testosteroni TK102</name>
    <dbReference type="NCBI Taxonomy" id="1392005"/>
    <lineage>
        <taxon>Bacteria</taxon>
        <taxon>Pseudomonadati</taxon>
        <taxon>Pseudomonadota</taxon>
        <taxon>Betaproteobacteria</taxon>
        <taxon>Burkholderiales</taxon>
        <taxon>Comamonadaceae</taxon>
        <taxon>Comamonas</taxon>
    </lineage>
</organism>
<reference evidence="1 2" key="1">
    <citation type="journal article" date="2014" name="Genome Announc.">
        <title>Complete Genome Sequence of Polychlorinated Biphenyl Degrader Comamonas testosteroni TK102 (NBRC 109938).</title>
        <authorList>
            <person name="Fukuda K."/>
            <person name="Hosoyama A."/>
            <person name="Tsuchikane K."/>
            <person name="Ohji S."/>
            <person name="Yamazoe A."/>
            <person name="Fujita N."/>
            <person name="Shintani M."/>
            <person name="Kimbara K."/>
        </authorList>
    </citation>
    <scope>NUCLEOTIDE SEQUENCE [LARGE SCALE GENOMIC DNA]</scope>
    <source>
        <strain evidence="1">TK102</strain>
    </source>
</reference>
<dbReference type="AlphaFoldDB" id="A0A076PV57"/>
<name>A0A076PV57_COMTE</name>
<protein>
    <submittedName>
        <fullName evidence="1">Uncharacterized protein</fullName>
    </submittedName>
</protein>
<sequence>MSIQFRDLPLKLRLSAIARMPHADNRHAIRDSMSGCGSIVADGDDARGTKQNDELL</sequence>